<organism evidence="5 6">
    <name type="scientific">Clunio marinus</name>
    <dbReference type="NCBI Taxonomy" id="568069"/>
    <lineage>
        <taxon>Eukaryota</taxon>
        <taxon>Metazoa</taxon>
        <taxon>Ecdysozoa</taxon>
        <taxon>Arthropoda</taxon>
        <taxon>Hexapoda</taxon>
        <taxon>Insecta</taxon>
        <taxon>Pterygota</taxon>
        <taxon>Neoptera</taxon>
        <taxon>Endopterygota</taxon>
        <taxon>Diptera</taxon>
        <taxon>Nematocera</taxon>
        <taxon>Chironomoidea</taxon>
        <taxon>Chironomidae</taxon>
        <taxon>Clunio</taxon>
    </lineage>
</organism>
<name>A0A1J1ITW5_9DIPT</name>
<evidence type="ECO:0000313" key="6">
    <source>
        <dbReference type="Proteomes" id="UP000183832"/>
    </source>
</evidence>
<accession>A0A1J1ITW5</accession>
<evidence type="ECO:0000256" key="2">
    <source>
        <dbReference type="ARBA" id="ARBA00022525"/>
    </source>
</evidence>
<dbReference type="Gene3D" id="6.20.200.20">
    <property type="match status" value="3"/>
</dbReference>
<evidence type="ECO:0000313" key="5">
    <source>
        <dbReference type="EMBL" id="CRL03631.1"/>
    </source>
</evidence>
<dbReference type="PANTHER" id="PTHR46698">
    <property type="entry name" value="CROSSVEINLESS 2"/>
    <property type="match status" value="1"/>
</dbReference>
<dbReference type="STRING" id="568069.A0A1J1ITW5"/>
<dbReference type="GO" id="GO:0005576">
    <property type="term" value="C:extracellular region"/>
    <property type="evidence" value="ECO:0007669"/>
    <property type="project" value="UniProtKB-SubCell"/>
</dbReference>
<dbReference type="SUPFAM" id="SSF57603">
    <property type="entry name" value="FnI-like domain"/>
    <property type="match status" value="4"/>
</dbReference>
<dbReference type="EMBL" id="CVRI01000059">
    <property type="protein sequence ID" value="CRL03631.1"/>
    <property type="molecule type" value="Genomic_DNA"/>
</dbReference>
<comment type="subcellular location">
    <subcellularLocation>
        <location evidence="1">Secreted</location>
    </subcellularLocation>
</comment>
<dbReference type="PANTHER" id="PTHR46698:SF3">
    <property type="entry name" value="TENECTIN ISOFORM 1-RELATED"/>
    <property type="match status" value="1"/>
</dbReference>
<feature type="domain" description="VWFC" evidence="4">
    <location>
        <begin position="80"/>
        <end position="140"/>
    </location>
</feature>
<proteinExistence type="predicted"/>
<protein>
    <submittedName>
        <fullName evidence="5">CLUMA_CG016584, isoform A</fullName>
    </submittedName>
</protein>
<keyword evidence="6" id="KW-1185">Reference proteome</keyword>
<gene>
    <name evidence="5" type="primary">similar to Kielin</name>
    <name evidence="5" type="synonym">chordin-like protein</name>
    <name evidence="5" type="ORF">CLUMA_CG016584</name>
</gene>
<dbReference type="PROSITE" id="PS50184">
    <property type="entry name" value="VWFC_2"/>
    <property type="match status" value="3"/>
</dbReference>
<dbReference type="SMART" id="SM00214">
    <property type="entry name" value="VWC"/>
    <property type="match status" value="4"/>
</dbReference>
<dbReference type="OrthoDB" id="6132182at2759"/>
<evidence type="ECO:0000259" key="4">
    <source>
        <dbReference type="PROSITE" id="PS50184"/>
    </source>
</evidence>
<dbReference type="AlphaFoldDB" id="A0A1J1ITW5"/>
<evidence type="ECO:0000256" key="1">
    <source>
        <dbReference type="ARBA" id="ARBA00004613"/>
    </source>
</evidence>
<evidence type="ECO:0000256" key="3">
    <source>
        <dbReference type="ARBA" id="ARBA00022729"/>
    </source>
</evidence>
<dbReference type="InterPro" id="IPR001007">
    <property type="entry name" value="VWF_dom"/>
</dbReference>
<dbReference type="InterPro" id="IPR052424">
    <property type="entry name" value="Kielin_Chordin-BMP_Reg"/>
</dbReference>
<dbReference type="Pfam" id="PF23334">
    <property type="entry name" value="VWC2L_2nd"/>
    <property type="match status" value="2"/>
</dbReference>
<reference evidence="5 6" key="1">
    <citation type="submission" date="2015-04" db="EMBL/GenBank/DDBJ databases">
        <authorList>
            <person name="Syromyatnikov M.Y."/>
            <person name="Popov V.N."/>
        </authorList>
    </citation>
    <scope>NUCLEOTIDE SEQUENCE [LARGE SCALE GENOMIC DNA]</scope>
</reference>
<feature type="domain" description="VWFC" evidence="4">
    <location>
        <begin position="141"/>
        <end position="206"/>
    </location>
</feature>
<keyword evidence="3" id="KW-0732">Signal</keyword>
<keyword evidence="2" id="KW-0964">Secreted</keyword>
<feature type="domain" description="VWFC" evidence="4">
    <location>
        <begin position="269"/>
        <end position="333"/>
    </location>
</feature>
<sequence>MKCSYPPPGCENAQPSPGVCCPDYQALVSPVTKNKNILIYNSSSIIDSLFLTEFACPPQPGCVYQNVPRKLCPELLYCGCMVDGILYSFDSDVPHDDPCRSCYCDYGAVYCERKQCSYPQEGCVYQNIPGQCCPELSYCGCMVDGTVYDFGSYIPVDDPCSVCFCDNIGDIGEVSCEQKECSYPPPEGCVYQNVPGQCCPELSYCGCMVDGTVYDFESEVPNDDPCLSCYCDFNGEVSCMQKECSSPPPGCVYQSVPGKCCPELSYCGCMVDGTVYDFESDVPDDDPCNSCYCDFNGEVSCMQKECSYPPPGCENAQPSPGVCCPDYQALGCETVETPEIPAP</sequence>
<dbReference type="Proteomes" id="UP000183832">
    <property type="component" value="Unassembled WGS sequence"/>
</dbReference>